<reference evidence="1 2" key="1">
    <citation type="journal article" date="2016" name="PLoS Pathog.">
        <title>Biosynthesis of antibiotic leucinostatins in bio-control fungus Purpureocillium lilacinum and their inhibition on phytophthora revealed by genome mining.</title>
        <authorList>
            <person name="Wang G."/>
            <person name="Liu Z."/>
            <person name="Lin R."/>
            <person name="Li E."/>
            <person name="Mao Z."/>
            <person name="Ling J."/>
            <person name="Yang Y."/>
            <person name="Yin W.B."/>
            <person name="Xie B."/>
        </authorList>
    </citation>
    <scope>NUCLEOTIDE SEQUENCE [LARGE SCALE GENOMIC DNA]</scope>
    <source>
        <strain evidence="1">170</strain>
    </source>
</reference>
<accession>A0A179FK87</accession>
<proteinExistence type="predicted"/>
<keyword evidence="2" id="KW-1185">Reference proteome</keyword>
<dbReference type="Proteomes" id="UP000078397">
    <property type="component" value="Unassembled WGS sequence"/>
</dbReference>
<evidence type="ECO:0000313" key="2">
    <source>
        <dbReference type="Proteomes" id="UP000078397"/>
    </source>
</evidence>
<name>A0A179FK87_METCM</name>
<protein>
    <submittedName>
        <fullName evidence="1">Uncharacterized protein</fullName>
    </submittedName>
</protein>
<gene>
    <name evidence="1" type="ORF">VFPPC_07591</name>
</gene>
<dbReference type="AlphaFoldDB" id="A0A179FK87"/>
<dbReference type="GeneID" id="28850420"/>
<dbReference type="KEGG" id="pchm:VFPPC_07591"/>
<comment type="caution">
    <text evidence="1">The sequence shown here is derived from an EMBL/GenBank/DDBJ whole genome shotgun (WGS) entry which is preliminary data.</text>
</comment>
<organism evidence="1 2">
    <name type="scientific">Pochonia chlamydosporia 170</name>
    <dbReference type="NCBI Taxonomy" id="1380566"/>
    <lineage>
        <taxon>Eukaryota</taxon>
        <taxon>Fungi</taxon>
        <taxon>Dikarya</taxon>
        <taxon>Ascomycota</taxon>
        <taxon>Pezizomycotina</taxon>
        <taxon>Sordariomycetes</taxon>
        <taxon>Hypocreomycetidae</taxon>
        <taxon>Hypocreales</taxon>
        <taxon>Clavicipitaceae</taxon>
        <taxon>Pochonia</taxon>
    </lineage>
</organism>
<evidence type="ECO:0000313" key="1">
    <source>
        <dbReference type="EMBL" id="OAQ65972.1"/>
    </source>
</evidence>
<dbReference type="RefSeq" id="XP_018143059.1">
    <property type="nucleotide sequence ID" value="XM_018286426.1"/>
</dbReference>
<dbReference type="EMBL" id="LSBJ02000004">
    <property type="protein sequence ID" value="OAQ65972.1"/>
    <property type="molecule type" value="Genomic_DNA"/>
</dbReference>
<sequence length="82" mass="9471">MPSELNVQQSFSTSSLFSLSLYYSFKRRLLSSRLSHGASYNHNPHRLRWLLTNCVFTKAMPTRYESHQTQSQFDGGTHNGQC</sequence>